<keyword evidence="5" id="KW-0521">NADP</keyword>
<reference evidence="7 8" key="1">
    <citation type="journal article" date="2019" name="Int. J. Syst. Evol. Microbiol.">
        <title>The Global Catalogue of Microorganisms (GCM) 10K type strain sequencing project: providing services to taxonomists for standard genome sequencing and annotation.</title>
        <authorList>
            <consortium name="The Broad Institute Genomics Platform"/>
            <consortium name="The Broad Institute Genome Sequencing Center for Infectious Disease"/>
            <person name="Wu L."/>
            <person name="Ma J."/>
        </authorList>
    </citation>
    <scope>NUCLEOTIDE SEQUENCE [LARGE SCALE GENOMIC DNA]</scope>
    <source>
        <strain evidence="7 8">JCM 14545</strain>
    </source>
</reference>
<keyword evidence="5" id="KW-0963">Cytoplasm</keyword>
<sequence>MNSAHSPRIAVAGGGVGGLACARGLQLHGLSVTVFERETSSTARWQGGMLDLHAPTGQAAMRAAGLFDKFRALARPEAQELRALDPITAKLLHHEGPVDGDGFAPEIDRGQLRGLLLGALEPGTVHWGQSIESATALDSGAARLRFGDGTTEDFDLVVGADGAWSRVRPALSGATPAHLGTTMVETWLDDIDTSHPALARLTGDGTLVAKVGSKMLSAQRNSGGHLRVYAALDVPPDWHVAAGVDLADAAAVRAYLLAQFDGWHNSLLDLLRHDGDFVNRPLYVLPVGHRWDHVPGITLVGDAAHLMPPFGVGANLALVDGTDLATAVATHPNLDEAVRAYEGVMLPRGAAAAQACAELAEVMTAEPVLDVDAARQQLNDRLLSPERTVRTAPAE</sequence>
<dbReference type="InterPro" id="IPR043683">
    <property type="entry name" value="TetX_monooxygenase"/>
</dbReference>
<dbReference type="InterPro" id="IPR036188">
    <property type="entry name" value="FAD/NAD-bd_sf"/>
</dbReference>
<dbReference type="PANTHER" id="PTHR46972">
    <property type="entry name" value="MONOOXYGENASE ASQM-RELATED"/>
    <property type="match status" value="1"/>
</dbReference>
<gene>
    <name evidence="7" type="ORF">GCM10009754_34880</name>
</gene>
<keyword evidence="3 5" id="KW-0560">Oxidoreductase</keyword>
<comment type="subcellular location">
    <subcellularLocation>
        <location evidence="5">Cytoplasm</location>
    </subcellularLocation>
</comment>
<name>A0ABN2QZP5_9PSEU</name>
<comment type="cofactor">
    <cofactor evidence="5">
        <name>FAD</name>
        <dbReference type="ChEBI" id="CHEBI:57692"/>
    </cofactor>
</comment>
<evidence type="ECO:0000256" key="2">
    <source>
        <dbReference type="ARBA" id="ARBA00022827"/>
    </source>
</evidence>
<comment type="domain">
    <text evidence="5">Consists of an N-terminal FAD-binding domain with a Rossman fold and a C-terminal substrate-binding domain.</text>
</comment>
<evidence type="ECO:0000256" key="5">
    <source>
        <dbReference type="HAMAP-Rule" id="MF_00845"/>
    </source>
</evidence>
<evidence type="ECO:0000256" key="1">
    <source>
        <dbReference type="ARBA" id="ARBA00022630"/>
    </source>
</evidence>
<feature type="binding site" evidence="5">
    <location>
        <position position="51"/>
    </location>
    <ligand>
        <name>FAD</name>
        <dbReference type="ChEBI" id="CHEBI:57692"/>
    </ligand>
</feature>
<feature type="domain" description="FAD-binding" evidence="6">
    <location>
        <begin position="9"/>
        <end position="194"/>
    </location>
</feature>
<dbReference type="PRINTS" id="PR00420">
    <property type="entry name" value="RNGMNOXGNASE"/>
</dbReference>
<dbReference type="EC" id="1.14.13.-" evidence="5"/>
<keyword evidence="5" id="KW-0547">Nucleotide-binding</keyword>
<comment type="caution">
    <text evidence="7">The sequence shown here is derived from an EMBL/GenBank/DDBJ whole genome shotgun (WGS) entry which is preliminary data.</text>
</comment>
<dbReference type="SUPFAM" id="SSF51905">
    <property type="entry name" value="FAD/NAD(P)-binding domain"/>
    <property type="match status" value="1"/>
</dbReference>
<keyword evidence="4 5" id="KW-0503">Monooxygenase</keyword>
<feature type="binding site" evidence="5">
    <location>
        <position position="44"/>
    </location>
    <ligand>
        <name>NADPH</name>
        <dbReference type="ChEBI" id="CHEBI:57783"/>
    </ligand>
</feature>
<keyword evidence="1 5" id="KW-0285">Flavoprotein</keyword>
<dbReference type="EMBL" id="BAAANN010000012">
    <property type="protein sequence ID" value="GAA1961084.1"/>
    <property type="molecule type" value="Genomic_DNA"/>
</dbReference>
<keyword evidence="8" id="KW-1185">Reference proteome</keyword>
<dbReference type="Pfam" id="PF01494">
    <property type="entry name" value="FAD_binding_3"/>
    <property type="match status" value="2"/>
</dbReference>
<dbReference type="HAMAP" id="MF_00845">
    <property type="entry name" value="TetX_monooxygenase"/>
    <property type="match status" value="1"/>
</dbReference>
<dbReference type="RefSeq" id="WP_344419165.1">
    <property type="nucleotide sequence ID" value="NZ_BAAANN010000012.1"/>
</dbReference>
<dbReference type="InterPro" id="IPR002938">
    <property type="entry name" value="FAD-bd"/>
</dbReference>
<evidence type="ECO:0000256" key="4">
    <source>
        <dbReference type="ARBA" id="ARBA00023033"/>
    </source>
</evidence>
<keyword evidence="2 5" id="KW-0274">FAD</keyword>
<feature type="domain" description="FAD-binding" evidence="6">
    <location>
        <begin position="297"/>
        <end position="331"/>
    </location>
</feature>
<protein>
    <recommendedName>
        <fullName evidence="5">Flavin-dependent monooxygenase</fullName>
    </recommendedName>
    <alternativeName>
        <fullName evidence="5">TetX monooxygenase</fullName>
        <shortName evidence="5">TetX</shortName>
        <ecNumber evidence="5">1.14.13.-</ecNumber>
    </alternativeName>
</protein>
<organism evidence="7 8">
    <name type="scientific">Amycolatopsis minnesotensis</name>
    <dbReference type="NCBI Taxonomy" id="337894"/>
    <lineage>
        <taxon>Bacteria</taxon>
        <taxon>Bacillati</taxon>
        <taxon>Actinomycetota</taxon>
        <taxon>Actinomycetes</taxon>
        <taxon>Pseudonocardiales</taxon>
        <taxon>Pseudonocardiaceae</taxon>
        <taxon>Amycolatopsis</taxon>
    </lineage>
</organism>
<feature type="binding site" evidence="5">
    <location>
        <position position="302"/>
    </location>
    <ligand>
        <name>FAD</name>
        <dbReference type="ChEBI" id="CHEBI:57692"/>
    </ligand>
</feature>
<proteinExistence type="inferred from homology"/>
<feature type="binding site" evidence="5">
    <location>
        <position position="109"/>
    </location>
    <ligand>
        <name>FAD</name>
        <dbReference type="ChEBI" id="CHEBI:57692"/>
    </ligand>
</feature>
<dbReference type="Proteomes" id="UP001501116">
    <property type="component" value="Unassembled WGS sequence"/>
</dbReference>
<evidence type="ECO:0000256" key="3">
    <source>
        <dbReference type="ARBA" id="ARBA00023002"/>
    </source>
</evidence>
<dbReference type="PANTHER" id="PTHR46972:SF1">
    <property type="entry name" value="FAD DEPENDENT OXIDOREDUCTASE DOMAIN-CONTAINING PROTEIN"/>
    <property type="match status" value="1"/>
</dbReference>
<comment type="subunit">
    <text evidence="5">Monomer.</text>
</comment>
<comment type="similarity">
    <text evidence="5">Belongs to the aromatic-ring hydroxylase family. TetX subfamily.</text>
</comment>
<dbReference type="Gene3D" id="3.50.50.60">
    <property type="entry name" value="FAD/NAD(P)-binding domain"/>
    <property type="match status" value="1"/>
</dbReference>
<accession>A0ABN2QZP5</accession>
<comment type="function">
    <text evidence="5">An FAD-requiring monooxygenase active on some tetracycline antibiotic derivatives, which leads to their inactivation. Hydroxylates carbon 11a of tetracycline and some analogs.</text>
</comment>
<evidence type="ECO:0000313" key="7">
    <source>
        <dbReference type="EMBL" id="GAA1961084.1"/>
    </source>
</evidence>
<comment type="catalytic activity">
    <reaction evidence="5">
        <text>a tetracycline + NADPH + O2 + H(+) = an 11a-hydroxytetracycline + NADP(+) + H2O</text>
        <dbReference type="Rhea" id="RHEA:61444"/>
        <dbReference type="ChEBI" id="CHEBI:15377"/>
        <dbReference type="ChEBI" id="CHEBI:15378"/>
        <dbReference type="ChEBI" id="CHEBI:15379"/>
        <dbReference type="ChEBI" id="CHEBI:57783"/>
        <dbReference type="ChEBI" id="CHEBI:58349"/>
        <dbReference type="ChEBI" id="CHEBI:144644"/>
        <dbReference type="ChEBI" id="CHEBI:144645"/>
    </reaction>
</comment>
<evidence type="ECO:0000313" key="8">
    <source>
        <dbReference type="Proteomes" id="UP001501116"/>
    </source>
</evidence>
<evidence type="ECO:0000259" key="6">
    <source>
        <dbReference type="Pfam" id="PF01494"/>
    </source>
</evidence>